<keyword evidence="2 5" id="KW-0812">Transmembrane</keyword>
<reference evidence="7" key="2">
    <citation type="submission" date="2020-09" db="EMBL/GenBank/DDBJ databases">
        <authorList>
            <person name="Sun Q."/>
            <person name="Zhou Y."/>
        </authorList>
    </citation>
    <scope>NUCLEOTIDE SEQUENCE</scope>
    <source>
        <strain evidence="7">CGMCC 1.3617</strain>
    </source>
</reference>
<comment type="caution">
    <text evidence="7">The sequence shown here is derived from an EMBL/GenBank/DDBJ whole genome shotgun (WGS) entry which is preliminary data.</text>
</comment>
<accession>A0A917L3S0</accession>
<dbReference type="AlphaFoldDB" id="A0A917L3S0"/>
<feature type="domain" description="Lipopolysaccharide assembly protein A" evidence="6">
    <location>
        <begin position="20"/>
        <end position="83"/>
    </location>
</feature>
<evidence type="ECO:0000256" key="1">
    <source>
        <dbReference type="ARBA" id="ARBA00022475"/>
    </source>
</evidence>
<evidence type="ECO:0000313" key="8">
    <source>
        <dbReference type="Proteomes" id="UP000661507"/>
    </source>
</evidence>
<keyword evidence="3 5" id="KW-1133">Transmembrane helix</keyword>
<organism evidence="7 8">
    <name type="scientific">Neoroseomonas lacus</name>
    <dbReference type="NCBI Taxonomy" id="287609"/>
    <lineage>
        <taxon>Bacteria</taxon>
        <taxon>Pseudomonadati</taxon>
        <taxon>Pseudomonadota</taxon>
        <taxon>Alphaproteobacteria</taxon>
        <taxon>Acetobacterales</taxon>
        <taxon>Acetobacteraceae</taxon>
        <taxon>Neoroseomonas</taxon>
    </lineage>
</organism>
<keyword evidence="4 5" id="KW-0472">Membrane</keyword>
<reference evidence="7" key="1">
    <citation type="journal article" date="2014" name="Int. J. Syst. Evol. Microbiol.">
        <title>Complete genome sequence of Corynebacterium casei LMG S-19264T (=DSM 44701T), isolated from a smear-ripened cheese.</title>
        <authorList>
            <consortium name="US DOE Joint Genome Institute (JGI-PGF)"/>
            <person name="Walter F."/>
            <person name="Albersmeier A."/>
            <person name="Kalinowski J."/>
            <person name="Ruckert C."/>
        </authorList>
    </citation>
    <scope>NUCLEOTIDE SEQUENCE</scope>
    <source>
        <strain evidence="7">CGMCC 1.3617</strain>
    </source>
</reference>
<dbReference type="GO" id="GO:0005886">
    <property type="term" value="C:plasma membrane"/>
    <property type="evidence" value="ECO:0007669"/>
    <property type="project" value="InterPro"/>
</dbReference>
<keyword evidence="8" id="KW-1185">Reference proteome</keyword>
<dbReference type="InterPro" id="IPR010445">
    <property type="entry name" value="LapA_dom"/>
</dbReference>
<sequence>MRWIIFIPFAGLVVLFALSNRQPVDLRLWPFDLVWQTPLSVAVLAASALAFLAGAGIVWVSGMPQRSRSRAAIRRAEGLQREVDTVRARERAEAANHLAGQGS</sequence>
<evidence type="ECO:0000256" key="5">
    <source>
        <dbReference type="SAM" id="Phobius"/>
    </source>
</evidence>
<dbReference type="Pfam" id="PF06305">
    <property type="entry name" value="LapA_dom"/>
    <property type="match status" value="1"/>
</dbReference>
<feature type="transmembrane region" description="Helical" evidence="5">
    <location>
        <begin position="37"/>
        <end position="60"/>
    </location>
</feature>
<evidence type="ECO:0000256" key="2">
    <source>
        <dbReference type="ARBA" id="ARBA00022692"/>
    </source>
</evidence>
<keyword evidence="1" id="KW-1003">Cell membrane</keyword>
<evidence type="ECO:0000313" key="7">
    <source>
        <dbReference type="EMBL" id="GGJ41483.1"/>
    </source>
</evidence>
<proteinExistence type="predicted"/>
<dbReference type="EMBL" id="BMKW01000021">
    <property type="protein sequence ID" value="GGJ41483.1"/>
    <property type="molecule type" value="Genomic_DNA"/>
</dbReference>
<evidence type="ECO:0000256" key="4">
    <source>
        <dbReference type="ARBA" id="ARBA00023136"/>
    </source>
</evidence>
<gene>
    <name evidence="7" type="ORF">GCM10011320_56290</name>
</gene>
<protein>
    <recommendedName>
        <fullName evidence="6">Lipopolysaccharide assembly protein A domain-containing protein</fullName>
    </recommendedName>
</protein>
<dbReference type="Proteomes" id="UP000661507">
    <property type="component" value="Unassembled WGS sequence"/>
</dbReference>
<evidence type="ECO:0000259" key="6">
    <source>
        <dbReference type="Pfam" id="PF06305"/>
    </source>
</evidence>
<dbReference type="RefSeq" id="WP_188973160.1">
    <property type="nucleotide sequence ID" value="NZ_BMKW01000021.1"/>
</dbReference>
<evidence type="ECO:0000256" key="3">
    <source>
        <dbReference type="ARBA" id="ARBA00022989"/>
    </source>
</evidence>
<name>A0A917L3S0_9PROT</name>